<evidence type="ECO:0000256" key="2">
    <source>
        <dbReference type="ARBA" id="ARBA00010579"/>
    </source>
</evidence>
<keyword evidence="5 12" id="KW-0732">Signal</keyword>
<dbReference type="GO" id="GO:0031505">
    <property type="term" value="P:fungal-type cell wall organization"/>
    <property type="evidence" value="ECO:0007669"/>
    <property type="project" value="TreeGrafter"/>
</dbReference>
<evidence type="ECO:0000256" key="7">
    <source>
        <dbReference type="ARBA" id="ARBA00023277"/>
    </source>
</evidence>
<dbReference type="Proteomes" id="UP001166286">
    <property type="component" value="Unassembled WGS sequence"/>
</dbReference>
<evidence type="ECO:0000256" key="9">
    <source>
        <dbReference type="ARBA" id="ARBA00023316"/>
    </source>
</evidence>
<dbReference type="PANTHER" id="PTHR31316:SF0">
    <property type="entry name" value="SECRETED BETA-GLUCOSIDASE SIM1-RELATED"/>
    <property type="match status" value="1"/>
</dbReference>
<evidence type="ECO:0000256" key="3">
    <source>
        <dbReference type="ARBA" id="ARBA00022512"/>
    </source>
</evidence>
<feature type="compositionally biased region" description="Low complexity" evidence="11">
    <location>
        <begin position="86"/>
        <end position="100"/>
    </location>
</feature>
<dbReference type="AlphaFoldDB" id="A0AA39R724"/>
<keyword evidence="7" id="KW-0119">Carbohydrate metabolism</keyword>
<evidence type="ECO:0000256" key="4">
    <source>
        <dbReference type="ARBA" id="ARBA00022525"/>
    </source>
</evidence>
<feature type="chain" id="PRO_5041414147" evidence="12">
    <location>
        <begin position="23"/>
        <end position="488"/>
    </location>
</feature>
<keyword evidence="6" id="KW-0378">Hydrolase</keyword>
<proteinExistence type="inferred from homology"/>
<dbReference type="PANTHER" id="PTHR31316">
    <property type="entry name" value="BETA-GLUCOSIDASE-LIKE PROTEIN NCA3, MITOCHONDRIAL-RELATED"/>
    <property type="match status" value="1"/>
</dbReference>
<evidence type="ECO:0000256" key="11">
    <source>
        <dbReference type="SAM" id="MobiDB-lite"/>
    </source>
</evidence>
<organism evidence="13 14">
    <name type="scientific">Cladonia borealis</name>
    <dbReference type="NCBI Taxonomy" id="184061"/>
    <lineage>
        <taxon>Eukaryota</taxon>
        <taxon>Fungi</taxon>
        <taxon>Dikarya</taxon>
        <taxon>Ascomycota</taxon>
        <taxon>Pezizomycotina</taxon>
        <taxon>Lecanoromycetes</taxon>
        <taxon>OSLEUM clade</taxon>
        <taxon>Lecanoromycetidae</taxon>
        <taxon>Lecanorales</taxon>
        <taxon>Lecanorineae</taxon>
        <taxon>Cladoniaceae</taxon>
        <taxon>Cladonia</taxon>
    </lineage>
</organism>
<dbReference type="GO" id="GO:0016798">
    <property type="term" value="F:hydrolase activity, acting on glycosyl bonds"/>
    <property type="evidence" value="ECO:0007669"/>
    <property type="project" value="UniProtKB-KW"/>
</dbReference>
<protein>
    <submittedName>
        <fullName evidence="13">Uncharacterized protein</fullName>
    </submittedName>
</protein>
<evidence type="ECO:0000256" key="12">
    <source>
        <dbReference type="SAM" id="SignalP"/>
    </source>
</evidence>
<evidence type="ECO:0000313" key="13">
    <source>
        <dbReference type="EMBL" id="KAK0516033.1"/>
    </source>
</evidence>
<dbReference type="GO" id="GO:0009986">
    <property type="term" value="C:cell surface"/>
    <property type="evidence" value="ECO:0007669"/>
    <property type="project" value="TreeGrafter"/>
</dbReference>
<keyword evidence="4" id="KW-0964">Secreted</keyword>
<comment type="caution">
    <text evidence="13">The sequence shown here is derived from an EMBL/GenBank/DDBJ whole genome shotgun (WGS) entry which is preliminary data.</text>
</comment>
<feature type="compositionally biased region" description="Polar residues" evidence="11">
    <location>
        <begin position="161"/>
        <end position="175"/>
    </location>
</feature>
<feature type="region of interest" description="Disordered" evidence="11">
    <location>
        <begin position="161"/>
        <end position="207"/>
    </location>
</feature>
<keyword evidence="8" id="KW-0326">Glycosidase</keyword>
<dbReference type="GO" id="GO:0000272">
    <property type="term" value="P:polysaccharide catabolic process"/>
    <property type="evidence" value="ECO:0007669"/>
    <property type="project" value="UniProtKB-KW"/>
</dbReference>
<keyword evidence="14" id="KW-1185">Reference proteome</keyword>
<evidence type="ECO:0000313" key="14">
    <source>
        <dbReference type="Proteomes" id="UP001166286"/>
    </source>
</evidence>
<gene>
    <name evidence="13" type="ORF">JMJ35_002067</name>
</gene>
<feature type="region of interest" description="Disordered" evidence="11">
    <location>
        <begin position="75"/>
        <end position="107"/>
    </location>
</feature>
<keyword evidence="10" id="KW-0624">Polysaccharide degradation</keyword>
<evidence type="ECO:0000256" key="6">
    <source>
        <dbReference type="ARBA" id="ARBA00022801"/>
    </source>
</evidence>
<dbReference type="EMBL" id="JAFEKC020000003">
    <property type="protein sequence ID" value="KAK0516033.1"/>
    <property type="molecule type" value="Genomic_DNA"/>
</dbReference>
<evidence type="ECO:0000256" key="1">
    <source>
        <dbReference type="ARBA" id="ARBA00004191"/>
    </source>
</evidence>
<reference evidence="13" key="1">
    <citation type="submission" date="2023-03" db="EMBL/GenBank/DDBJ databases">
        <title>Complete genome of Cladonia borealis.</title>
        <authorList>
            <person name="Park H."/>
        </authorList>
    </citation>
    <scope>NUCLEOTIDE SEQUENCE</scope>
    <source>
        <strain evidence="13">ANT050790</strain>
    </source>
</reference>
<accession>A0AA39R724</accession>
<name>A0AA39R724_9LECA</name>
<keyword evidence="9" id="KW-0961">Cell wall biogenesis/degradation</keyword>
<evidence type="ECO:0000256" key="5">
    <source>
        <dbReference type="ARBA" id="ARBA00022729"/>
    </source>
</evidence>
<evidence type="ECO:0000256" key="8">
    <source>
        <dbReference type="ARBA" id="ARBA00023295"/>
    </source>
</evidence>
<evidence type="ECO:0000256" key="10">
    <source>
        <dbReference type="ARBA" id="ARBA00023326"/>
    </source>
</evidence>
<dbReference type="InterPro" id="IPR051526">
    <property type="entry name" value="Beta-Glucosidase_SUN"/>
</dbReference>
<comment type="similarity">
    <text evidence="2">Belongs to the SUN family.</text>
</comment>
<feature type="signal peptide" evidence="12">
    <location>
        <begin position="1"/>
        <end position="22"/>
    </location>
</feature>
<dbReference type="Pfam" id="PF03856">
    <property type="entry name" value="SUN"/>
    <property type="match status" value="1"/>
</dbReference>
<dbReference type="InterPro" id="IPR005556">
    <property type="entry name" value="SUN"/>
</dbReference>
<keyword evidence="3" id="KW-0134">Cell wall</keyword>
<sequence length="488" mass="50542">MRLRKSSIATLTLATAGSFAAASPTLHRHHHVHGDKRNVKVVDVAGPTVVAYELNGQLIDQSEVCEGIQAGTLQWADGSDNSPQCPISTQQNPQSQSTSIVPTPSAVEPSNVAYSAASNQPITPSIANHPSVTPTPFSIQLSKSPAAGISIAPPLTPSVSATIDSSRSSATTPTSFPVPATSSSEPSVSQASSTPGGQGLDAEFPDGEIDCTTFPSNYGPIEVEWANLGGWSGIQYVTIEGDTVTEIVTGVPGGDGCKPGAMCSYACPPGYQKSQWPSAQGSTGQSVGGLSCNSNGKLTLTNPGLSKTLCIPGTGAVIVQNKLSSNAAICRTDYPGTEDETVPLNAEPDSTSPLTCPDASTYFQHDGDPTSAQYYVNNQGIPLQNACLWGTDGSDMGNWAPSYFGVGQDRNGKTWLSIASTTQNDPSSYTPLNYTVKITGDTSGNCGLTNGQYCSGDNYEDCNTEGCTVELLTGQATYVLQDGSSLSD</sequence>
<comment type="subcellular location">
    <subcellularLocation>
        <location evidence="1">Secreted</location>
        <location evidence="1">Cell wall</location>
    </subcellularLocation>
</comment>
<feature type="compositionally biased region" description="Low complexity" evidence="11">
    <location>
        <begin position="177"/>
        <end position="195"/>
    </location>
</feature>
<dbReference type="GO" id="GO:0009277">
    <property type="term" value="C:fungal-type cell wall"/>
    <property type="evidence" value="ECO:0007669"/>
    <property type="project" value="TreeGrafter"/>
</dbReference>